<feature type="region of interest" description="Disordered" evidence="1">
    <location>
        <begin position="401"/>
        <end position="421"/>
    </location>
</feature>
<evidence type="ECO:0000313" key="3">
    <source>
        <dbReference type="Proteomes" id="UP000603141"/>
    </source>
</evidence>
<feature type="compositionally biased region" description="Polar residues" evidence="1">
    <location>
        <begin position="401"/>
        <end position="413"/>
    </location>
</feature>
<dbReference type="EMBL" id="JAENIJ010000011">
    <property type="protein sequence ID" value="MBK1882555.1"/>
    <property type="molecule type" value="Genomic_DNA"/>
</dbReference>
<evidence type="ECO:0000256" key="1">
    <source>
        <dbReference type="SAM" id="MobiDB-lite"/>
    </source>
</evidence>
<organism evidence="2 3">
    <name type="scientific">Luteolibacter pohnpeiensis</name>
    <dbReference type="NCBI Taxonomy" id="454153"/>
    <lineage>
        <taxon>Bacteria</taxon>
        <taxon>Pseudomonadati</taxon>
        <taxon>Verrucomicrobiota</taxon>
        <taxon>Verrucomicrobiia</taxon>
        <taxon>Verrucomicrobiales</taxon>
        <taxon>Verrucomicrobiaceae</taxon>
        <taxon>Luteolibacter</taxon>
    </lineage>
</organism>
<evidence type="ECO:0000313" key="2">
    <source>
        <dbReference type="EMBL" id="MBK1882555.1"/>
    </source>
</evidence>
<keyword evidence="3" id="KW-1185">Reference proteome</keyword>
<name>A0A934S782_9BACT</name>
<protein>
    <submittedName>
        <fullName evidence="2">Uncharacterized protein</fullName>
    </submittedName>
</protein>
<sequence>MKPIHVTALLFCVGLGAGWLMKHPTNRSNKPVVMTLESTRSSHTRNKSKRSSLPTNVIARLAPVHSAPNARERLRATIQLASELPVSEMPGWFAHNGYGINDSACLNVFFDICRRRWLEEDPEGLMEEGLNKNWTMFNDIAARWARLDPDRALAFVEGQEDPKIANKLRSAFLQGLVELRPSQALDLILQASKNQYFDASTALTSLAEHHPELLEATTSQWPSPLRENAETILTGTHLQKDFMSGLDHLLELPDAKVRFAKLIQNFQITRKLGNQFIDHLDQLPAEWIDVIAKDQSRTIFQTNPSRWLEADYASAGIDTNTADRLRKNALMVMRYSEPEKALTYLTDHPLDDQTFRYTYSQAVISLSEKDPAAAKEWLQQLQEDENGFKDKLEQQLDQKLNQQGESDRYSSSFDKLLANPNDSDNARDLLNKLYRISENEGQNFAKRIQALPAAEQAQMAQSLVKTGNVSSIPTKLAADLILTAVNHPPTDEEQSTMSNWERQTSKQASEIAVNLVLNDPSAATRWVQKLPTGTTRQWTLRNMAANWSAYDAPAVKAWIATLPNDEQADVLGYMGKDR</sequence>
<reference evidence="2" key="1">
    <citation type="submission" date="2021-01" db="EMBL/GenBank/DDBJ databases">
        <title>Modified the classification status of verrucomicrobia.</title>
        <authorList>
            <person name="Feng X."/>
        </authorList>
    </citation>
    <scope>NUCLEOTIDE SEQUENCE</scope>
    <source>
        <strain evidence="2">KCTC 22041</strain>
    </source>
</reference>
<dbReference type="Proteomes" id="UP000603141">
    <property type="component" value="Unassembled WGS sequence"/>
</dbReference>
<gene>
    <name evidence="2" type="ORF">JIN85_09015</name>
</gene>
<dbReference type="AlphaFoldDB" id="A0A934S782"/>
<comment type="caution">
    <text evidence="2">The sequence shown here is derived from an EMBL/GenBank/DDBJ whole genome shotgun (WGS) entry which is preliminary data.</text>
</comment>
<dbReference type="RefSeq" id="WP_200269806.1">
    <property type="nucleotide sequence ID" value="NZ_JAENIJ010000011.1"/>
</dbReference>
<accession>A0A934S782</accession>
<proteinExistence type="predicted"/>